<proteinExistence type="predicted"/>
<name>A0AA86PEW6_9EUKA</name>
<keyword evidence="3" id="KW-1185">Reference proteome</keyword>
<evidence type="ECO:0000313" key="2">
    <source>
        <dbReference type="EMBL" id="CAL6058871.1"/>
    </source>
</evidence>
<sequence>MTATIYNAISFTNNSNKSIAEYVSQITGFDQSLLQQYELVELNDNAQIQPNDELVIIDVSNDNILTFEQIATQLELLDNSDLIVDLEAKCLSIKDRIELLSNQLKETLMTQKDNISSIAQQIDSFQKTQRKPNTQEQQTLNKIMKSEITFIEDKIKKRNDDIQKIMKQ</sequence>
<organism evidence="1">
    <name type="scientific">Hexamita inflata</name>
    <dbReference type="NCBI Taxonomy" id="28002"/>
    <lineage>
        <taxon>Eukaryota</taxon>
        <taxon>Metamonada</taxon>
        <taxon>Diplomonadida</taxon>
        <taxon>Hexamitidae</taxon>
        <taxon>Hexamitinae</taxon>
        <taxon>Hexamita</taxon>
    </lineage>
</organism>
<reference evidence="1" key="1">
    <citation type="submission" date="2023-06" db="EMBL/GenBank/DDBJ databases">
        <authorList>
            <person name="Kurt Z."/>
        </authorList>
    </citation>
    <scope>NUCLEOTIDE SEQUENCE</scope>
</reference>
<dbReference type="EMBL" id="CAXDID020000223">
    <property type="protein sequence ID" value="CAL6058871.1"/>
    <property type="molecule type" value="Genomic_DNA"/>
</dbReference>
<gene>
    <name evidence="1" type="ORF">HINF_LOCUS24943</name>
    <name evidence="2" type="ORF">HINF_LOCUS48476</name>
</gene>
<accession>A0AA86PEW6</accession>
<dbReference type="Proteomes" id="UP001642409">
    <property type="component" value="Unassembled WGS sequence"/>
</dbReference>
<dbReference type="AlphaFoldDB" id="A0AA86PEW6"/>
<comment type="caution">
    <text evidence="1">The sequence shown here is derived from an EMBL/GenBank/DDBJ whole genome shotgun (WGS) entry which is preliminary data.</text>
</comment>
<evidence type="ECO:0000313" key="3">
    <source>
        <dbReference type="Proteomes" id="UP001642409"/>
    </source>
</evidence>
<reference evidence="2 3" key="2">
    <citation type="submission" date="2024-07" db="EMBL/GenBank/DDBJ databases">
        <authorList>
            <person name="Akdeniz Z."/>
        </authorList>
    </citation>
    <scope>NUCLEOTIDE SEQUENCE [LARGE SCALE GENOMIC DNA]</scope>
</reference>
<evidence type="ECO:0000313" key="1">
    <source>
        <dbReference type="EMBL" id="CAI9937298.1"/>
    </source>
</evidence>
<dbReference type="EMBL" id="CATOUU010000645">
    <property type="protein sequence ID" value="CAI9937298.1"/>
    <property type="molecule type" value="Genomic_DNA"/>
</dbReference>
<protein>
    <submittedName>
        <fullName evidence="2">Hypothetical_protein</fullName>
    </submittedName>
</protein>